<dbReference type="SUPFAM" id="SSF54427">
    <property type="entry name" value="NTF2-like"/>
    <property type="match status" value="2"/>
</dbReference>
<keyword evidence="3" id="KW-1185">Reference proteome</keyword>
<comment type="caution">
    <text evidence="2">The sequence shown here is derived from an EMBL/GenBank/DDBJ whole genome shotgun (WGS) entry which is preliminary data.</text>
</comment>
<dbReference type="CDD" id="cd00531">
    <property type="entry name" value="NTF2_like"/>
    <property type="match status" value="2"/>
</dbReference>
<dbReference type="RefSeq" id="WP_275227238.1">
    <property type="nucleotide sequence ID" value="NZ_JARESE010000015.1"/>
</dbReference>
<protein>
    <submittedName>
        <fullName evidence="2">Nuclear transport factor 2 family protein</fullName>
    </submittedName>
</protein>
<dbReference type="Pfam" id="PF13577">
    <property type="entry name" value="SnoaL_4"/>
    <property type="match status" value="2"/>
</dbReference>
<dbReference type="InterPro" id="IPR032710">
    <property type="entry name" value="NTF2-like_dom_sf"/>
</dbReference>
<feature type="domain" description="SnoaL-like" evidence="1">
    <location>
        <begin position="8"/>
        <end position="125"/>
    </location>
</feature>
<organism evidence="2 3">
    <name type="scientific">Novosphingobium album</name>
    <name type="common">ex Liu et al. 2023</name>
    <dbReference type="NCBI Taxonomy" id="3031130"/>
    <lineage>
        <taxon>Bacteria</taxon>
        <taxon>Pseudomonadati</taxon>
        <taxon>Pseudomonadota</taxon>
        <taxon>Alphaproteobacteria</taxon>
        <taxon>Sphingomonadales</taxon>
        <taxon>Sphingomonadaceae</taxon>
        <taxon>Novosphingobium</taxon>
    </lineage>
</organism>
<reference evidence="2 3" key="1">
    <citation type="submission" date="2023-03" db="EMBL/GenBank/DDBJ databases">
        <title>NovoSphingobium album sp. nov. isolated from polycyclic aromatic hydrocarbons- and heavy-metal polluted soil.</title>
        <authorList>
            <person name="Liu Z."/>
            <person name="Wang K."/>
        </authorList>
    </citation>
    <scope>NUCLEOTIDE SEQUENCE [LARGE SCALE GENOMIC DNA]</scope>
    <source>
        <strain evidence="2 3">H3SJ31-1</strain>
    </source>
</reference>
<sequence length="270" mass="30595">MPFTGPREDHLAIRELYETNADGGSRRDRAAWLACYAPDARWKSPYFDLTGHAAIGAMFDEIMAGVVDTTFFVQIGAIEVTHDRARCRLQQAESLLYADGSTYELVGQYQDELVRRDGRWLFLDRDYALKREQRPLPAARFSGPPADRAAIRELHATYADAASRRDKQQWLDCWTDDAVWVTSMGEVRGKAALAERWDQLFTTMDALAFLSMTGAVAVRGDRATACDHVREIARIDGQVLKFAARYDDELVRTANGWRFARRGYAMNIAE</sequence>
<name>A0ABT5WM64_9SPHN</name>
<gene>
    <name evidence="2" type="ORF">PYV00_05335</name>
</gene>
<evidence type="ECO:0000313" key="3">
    <source>
        <dbReference type="Proteomes" id="UP001216253"/>
    </source>
</evidence>
<proteinExistence type="predicted"/>
<dbReference type="Gene3D" id="3.10.450.50">
    <property type="match status" value="2"/>
</dbReference>
<evidence type="ECO:0000259" key="1">
    <source>
        <dbReference type="Pfam" id="PF13577"/>
    </source>
</evidence>
<dbReference type="Proteomes" id="UP001216253">
    <property type="component" value="Unassembled WGS sequence"/>
</dbReference>
<dbReference type="EMBL" id="JARESE010000015">
    <property type="protein sequence ID" value="MDE8651139.1"/>
    <property type="molecule type" value="Genomic_DNA"/>
</dbReference>
<accession>A0ABT5WM64</accession>
<feature type="domain" description="SnoaL-like" evidence="1">
    <location>
        <begin position="146"/>
        <end position="262"/>
    </location>
</feature>
<evidence type="ECO:0000313" key="2">
    <source>
        <dbReference type="EMBL" id="MDE8651139.1"/>
    </source>
</evidence>
<dbReference type="InterPro" id="IPR037401">
    <property type="entry name" value="SnoaL-like"/>
</dbReference>